<keyword evidence="1" id="KW-0732">Signal</keyword>
<keyword evidence="3" id="KW-1185">Reference proteome</keyword>
<organism evidence="2 3">
    <name type="scientific">Actinoplanes subglobosus</name>
    <dbReference type="NCBI Taxonomy" id="1547892"/>
    <lineage>
        <taxon>Bacteria</taxon>
        <taxon>Bacillati</taxon>
        <taxon>Actinomycetota</taxon>
        <taxon>Actinomycetes</taxon>
        <taxon>Micromonosporales</taxon>
        <taxon>Micromonosporaceae</taxon>
        <taxon>Actinoplanes</taxon>
    </lineage>
</organism>
<evidence type="ECO:0000313" key="3">
    <source>
        <dbReference type="Proteomes" id="UP001595867"/>
    </source>
</evidence>
<dbReference type="InterPro" id="IPR021224">
    <property type="entry name" value="DUF2690"/>
</dbReference>
<feature type="signal peptide" evidence="1">
    <location>
        <begin position="1"/>
        <end position="29"/>
    </location>
</feature>
<feature type="chain" id="PRO_5046752403" evidence="1">
    <location>
        <begin position="30"/>
        <end position="164"/>
    </location>
</feature>
<name>A0ABV8IIB7_9ACTN</name>
<proteinExistence type="predicted"/>
<comment type="caution">
    <text evidence="2">The sequence shown here is derived from an EMBL/GenBank/DDBJ whole genome shotgun (WGS) entry which is preliminary data.</text>
</comment>
<gene>
    <name evidence="2" type="ORF">ACFO0C_03460</name>
</gene>
<reference evidence="3" key="1">
    <citation type="journal article" date="2019" name="Int. J. Syst. Evol. Microbiol.">
        <title>The Global Catalogue of Microorganisms (GCM) 10K type strain sequencing project: providing services to taxonomists for standard genome sequencing and annotation.</title>
        <authorList>
            <consortium name="The Broad Institute Genomics Platform"/>
            <consortium name="The Broad Institute Genome Sequencing Center for Infectious Disease"/>
            <person name="Wu L."/>
            <person name="Ma J."/>
        </authorList>
    </citation>
    <scope>NUCLEOTIDE SEQUENCE [LARGE SCALE GENOMIC DNA]</scope>
    <source>
        <strain evidence="3">TBRC 5832</strain>
    </source>
</reference>
<evidence type="ECO:0000256" key="1">
    <source>
        <dbReference type="SAM" id="SignalP"/>
    </source>
</evidence>
<dbReference type="RefSeq" id="WP_378065015.1">
    <property type="nucleotide sequence ID" value="NZ_JBHSBL010000004.1"/>
</dbReference>
<accession>A0ABV8IIB7</accession>
<dbReference type="Pfam" id="PF10901">
    <property type="entry name" value="DUF2690"/>
    <property type="match status" value="1"/>
</dbReference>
<dbReference type="PROSITE" id="PS51257">
    <property type="entry name" value="PROKAR_LIPOPROTEIN"/>
    <property type="match status" value="1"/>
</dbReference>
<dbReference type="Proteomes" id="UP001595867">
    <property type="component" value="Unassembled WGS sequence"/>
</dbReference>
<evidence type="ECO:0000313" key="2">
    <source>
        <dbReference type="EMBL" id="MFC4063974.1"/>
    </source>
</evidence>
<sequence length="164" mass="17203">MIRKTARAAAAAAIATGVVLGVSATPAFAACGNKCDGENPQTYSYLDVSVGGPGAVVKCSTDARTPANSGSKVYKKYATNLPESAIYVELRYSPQCRTAWARTNADGWGITVYSYNANGSFRTSAWEVTNSSVKYTAMVNDAGLKAKACISIPVSDSEVCTSLY</sequence>
<dbReference type="EMBL" id="JBHSBL010000004">
    <property type="protein sequence ID" value="MFC4063974.1"/>
    <property type="molecule type" value="Genomic_DNA"/>
</dbReference>
<protein>
    <submittedName>
        <fullName evidence="2">DUF2690 domain-containing protein</fullName>
    </submittedName>
</protein>